<organism evidence="2 3">
    <name type="scientific">Didymodactylos carnosus</name>
    <dbReference type="NCBI Taxonomy" id="1234261"/>
    <lineage>
        <taxon>Eukaryota</taxon>
        <taxon>Metazoa</taxon>
        <taxon>Spiralia</taxon>
        <taxon>Gnathifera</taxon>
        <taxon>Rotifera</taxon>
        <taxon>Eurotatoria</taxon>
        <taxon>Bdelloidea</taxon>
        <taxon>Philodinida</taxon>
        <taxon>Philodinidae</taxon>
        <taxon>Didymodactylos</taxon>
    </lineage>
</organism>
<dbReference type="EMBL" id="CAJOBA010092812">
    <property type="protein sequence ID" value="CAF4491784.1"/>
    <property type="molecule type" value="Genomic_DNA"/>
</dbReference>
<sequence>TGHKHLPDENRCQAEQFHNKLKRRIEESAEPVTKIFKQGLVNVQATAPQQIATTPTFKKIKTSLYTARNKSYPPRPKSLNDVNIEGIW</sequence>
<dbReference type="AlphaFoldDB" id="A0A8S2XG84"/>
<protein>
    <submittedName>
        <fullName evidence="2">Uncharacterized protein</fullName>
    </submittedName>
</protein>
<proteinExistence type="predicted"/>
<feature type="region of interest" description="Disordered" evidence="1">
    <location>
        <begin position="68"/>
        <end position="88"/>
    </location>
</feature>
<feature type="non-terminal residue" evidence="2">
    <location>
        <position position="1"/>
    </location>
</feature>
<evidence type="ECO:0000256" key="1">
    <source>
        <dbReference type="SAM" id="MobiDB-lite"/>
    </source>
</evidence>
<accession>A0A8S2XG84</accession>
<name>A0A8S2XG84_9BILA</name>
<reference evidence="2" key="1">
    <citation type="submission" date="2021-02" db="EMBL/GenBank/DDBJ databases">
        <authorList>
            <person name="Nowell W R."/>
        </authorList>
    </citation>
    <scope>NUCLEOTIDE SEQUENCE</scope>
</reference>
<comment type="caution">
    <text evidence="2">The sequence shown here is derived from an EMBL/GenBank/DDBJ whole genome shotgun (WGS) entry which is preliminary data.</text>
</comment>
<gene>
    <name evidence="2" type="ORF">TMI583_LOCUS47601</name>
</gene>
<evidence type="ECO:0000313" key="3">
    <source>
        <dbReference type="Proteomes" id="UP000682733"/>
    </source>
</evidence>
<dbReference type="Proteomes" id="UP000682733">
    <property type="component" value="Unassembled WGS sequence"/>
</dbReference>
<evidence type="ECO:0000313" key="2">
    <source>
        <dbReference type="EMBL" id="CAF4491784.1"/>
    </source>
</evidence>